<keyword evidence="1" id="KW-0732">Signal</keyword>
<evidence type="ECO:0000256" key="1">
    <source>
        <dbReference type="SAM" id="SignalP"/>
    </source>
</evidence>
<feature type="signal peptide" evidence="1">
    <location>
        <begin position="1"/>
        <end position="25"/>
    </location>
</feature>
<dbReference type="RefSeq" id="XP_014621944.1">
    <property type="nucleotide sequence ID" value="XM_014766458.3"/>
</dbReference>
<evidence type="ECO:0000313" key="4">
    <source>
        <dbReference type="Proteomes" id="UP000008827"/>
    </source>
</evidence>
<organism evidence="2">
    <name type="scientific">Glycine max</name>
    <name type="common">Soybean</name>
    <name type="synonym">Glycine hispida</name>
    <dbReference type="NCBI Taxonomy" id="3847"/>
    <lineage>
        <taxon>Eukaryota</taxon>
        <taxon>Viridiplantae</taxon>
        <taxon>Streptophyta</taxon>
        <taxon>Embryophyta</taxon>
        <taxon>Tracheophyta</taxon>
        <taxon>Spermatophyta</taxon>
        <taxon>Magnoliopsida</taxon>
        <taxon>eudicotyledons</taxon>
        <taxon>Gunneridae</taxon>
        <taxon>Pentapetalae</taxon>
        <taxon>rosids</taxon>
        <taxon>fabids</taxon>
        <taxon>Fabales</taxon>
        <taxon>Fabaceae</taxon>
        <taxon>Papilionoideae</taxon>
        <taxon>50 kb inversion clade</taxon>
        <taxon>NPAAA clade</taxon>
        <taxon>indigoferoid/millettioid clade</taxon>
        <taxon>Phaseoleae</taxon>
        <taxon>Glycine</taxon>
        <taxon>Glycine subgen. Soja</taxon>
    </lineage>
</organism>
<dbReference type="PANTHER" id="PTHR37389">
    <property type="entry name" value="NODULIN-24"/>
    <property type="match status" value="1"/>
</dbReference>
<dbReference type="PANTHER" id="PTHR37389:SF40">
    <property type="entry name" value="NODULIN-24"/>
    <property type="match status" value="1"/>
</dbReference>
<reference evidence="2 3" key="1">
    <citation type="journal article" date="2010" name="Nature">
        <title>Genome sequence of the palaeopolyploid soybean.</title>
        <authorList>
            <person name="Schmutz J."/>
            <person name="Cannon S.B."/>
            <person name="Schlueter J."/>
            <person name="Ma J."/>
            <person name="Mitros T."/>
            <person name="Nelson W."/>
            <person name="Hyten D.L."/>
            <person name="Song Q."/>
            <person name="Thelen J.J."/>
            <person name="Cheng J."/>
            <person name="Xu D."/>
            <person name="Hellsten U."/>
            <person name="May G.D."/>
            <person name="Yu Y."/>
            <person name="Sakurai T."/>
            <person name="Umezawa T."/>
            <person name="Bhattacharyya M.K."/>
            <person name="Sandhu D."/>
            <person name="Valliyodan B."/>
            <person name="Lindquist E."/>
            <person name="Peto M."/>
            <person name="Grant D."/>
            <person name="Shu S."/>
            <person name="Goodstein D."/>
            <person name="Barry K."/>
            <person name="Futrell-Griggs M."/>
            <person name="Abernathy B."/>
            <person name="Du J."/>
            <person name="Tian Z."/>
            <person name="Zhu L."/>
            <person name="Gill N."/>
            <person name="Joshi T."/>
            <person name="Libault M."/>
            <person name="Sethuraman A."/>
            <person name="Zhang X.-C."/>
            <person name="Shinozaki K."/>
            <person name="Nguyen H.T."/>
            <person name="Wing R.A."/>
            <person name="Cregan P."/>
            <person name="Specht J."/>
            <person name="Grimwood J."/>
            <person name="Rokhsar D."/>
            <person name="Stacey G."/>
            <person name="Shoemaker R.C."/>
            <person name="Jackson S.A."/>
        </authorList>
    </citation>
    <scope>NUCLEOTIDE SEQUENCE [LARGE SCALE GENOMIC DNA]</scope>
    <source>
        <strain evidence="3">cv. Williams 82</strain>
        <tissue evidence="2">Callus</tissue>
    </source>
</reference>
<accession>A0A0R0GIS8</accession>
<keyword evidence="4" id="KW-1185">Reference proteome</keyword>
<reference evidence="2" key="3">
    <citation type="submission" date="2018-07" db="EMBL/GenBank/DDBJ databases">
        <title>WGS assembly of Glycine max.</title>
        <authorList>
            <person name="Schmutz J."/>
            <person name="Cannon S."/>
            <person name="Schlueter J."/>
            <person name="Ma J."/>
            <person name="Mitros T."/>
            <person name="Nelson W."/>
            <person name="Hyten D."/>
            <person name="Song Q."/>
            <person name="Thelen J."/>
            <person name="Cheng J."/>
            <person name="Xu D."/>
            <person name="Hellsten U."/>
            <person name="May G."/>
            <person name="Yu Y."/>
            <person name="Sakurai T."/>
            <person name="Umezawa T."/>
            <person name="Bhattacharyya M."/>
            <person name="Sandhu D."/>
            <person name="Valliyodan B."/>
            <person name="Lindquist E."/>
            <person name="Peto M."/>
            <person name="Grant D."/>
            <person name="Shu S."/>
            <person name="Goodstein D."/>
            <person name="Barry K."/>
            <person name="Futrell-Griggs M."/>
            <person name="Abernathy B."/>
            <person name="Du J."/>
            <person name="Tian Z."/>
            <person name="Zhu L."/>
            <person name="Gill N."/>
            <person name="Joshi T."/>
            <person name="Libault M."/>
            <person name="Sethuraman A."/>
            <person name="Zhang X."/>
            <person name="Shinozaki K."/>
            <person name="Nguyen H."/>
            <person name="Wing R."/>
            <person name="Cregan P."/>
            <person name="Specht J."/>
            <person name="Grimwood J."/>
            <person name="Rokhsar D."/>
            <person name="Stacey G."/>
            <person name="Shoemaker R."/>
            <person name="Jackson S."/>
        </authorList>
    </citation>
    <scope>NUCLEOTIDE SEQUENCE</scope>
    <source>
        <tissue evidence="2">Callus</tissue>
    </source>
</reference>
<protein>
    <submittedName>
        <fullName evidence="3">Nodulin-24</fullName>
    </submittedName>
</protein>
<evidence type="ECO:0000313" key="3">
    <source>
        <dbReference type="EnsemblPlants" id="KRH14857"/>
    </source>
</evidence>
<gene>
    <name evidence="3" type="primary">N-24</name>
    <name evidence="2" type="ORF">GLYMA_14G052400</name>
</gene>
<dbReference type="AlphaFoldDB" id="A0A0R0GIS8"/>
<dbReference type="Proteomes" id="UP000008827">
    <property type="component" value="Chromosome 14"/>
</dbReference>
<dbReference type="ExpressionAtlas" id="A0A0R0GIS8">
    <property type="expression patterns" value="baseline"/>
</dbReference>
<sequence>MGSKMAILILGLLAMLLLISSEVAARNLKEAGEAVQETNEVADAKLVAAGEAVQETNEVADTKLVGAGEAVQETNEVADTKLVGAGGVVKQRNKVGYGKLVGVGGYDYGNWNGGQRSPYGTGAICMRGCCFPSSLGGCLSCCPHEWQ</sequence>
<proteinExistence type="predicted"/>
<dbReference type="EMBL" id="CM000847">
    <property type="protein sequence ID" value="KRH14857.1"/>
    <property type="molecule type" value="Genomic_DNA"/>
</dbReference>
<reference evidence="3" key="2">
    <citation type="submission" date="2018-02" db="UniProtKB">
        <authorList>
            <consortium name="EnsemblPlants"/>
        </authorList>
    </citation>
    <scope>IDENTIFICATION</scope>
    <source>
        <strain evidence="3">Williams 82</strain>
    </source>
</reference>
<dbReference type="GeneID" id="100527648"/>
<name>A0A0R0GIS8_SOYBN</name>
<dbReference type="Gramene" id="KRH14857">
    <property type="protein sequence ID" value="KRH14857"/>
    <property type="gene ID" value="GLYMA_14G052400"/>
</dbReference>
<feature type="chain" id="PRO_5014521341" evidence="1">
    <location>
        <begin position="26"/>
        <end position="147"/>
    </location>
</feature>
<dbReference type="EnsemblPlants" id="KRH14857">
    <property type="protein sequence ID" value="KRH14857"/>
    <property type="gene ID" value="GLYMA_14G052400"/>
</dbReference>
<dbReference type="InterPro" id="IPR010800">
    <property type="entry name" value="GRP"/>
</dbReference>
<evidence type="ECO:0000313" key="2">
    <source>
        <dbReference type="EMBL" id="KRH14857.1"/>
    </source>
</evidence>